<evidence type="ECO:0000256" key="9">
    <source>
        <dbReference type="ARBA" id="ARBA00022824"/>
    </source>
</evidence>
<dbReference type="FunFam" id="2.60.40.150:FF:000025">
    <property type="entry name" value="Extended synaptotagmin 2"/>
    <property type="match status" value="1"/>
</dbReference>
<dbReference type="GO" id="GO:0035091">
    <property type="term" value="F:phosphatidylinositol binding"/>
    <property type="evidence" value="ECO:0007669"/>
    <property type="project" value="TreeGrafter"/>
</dbReference>
<dbReference type="GeneTree" id="ENSGT00940000156561"/>
<evidence type="ECO:0000256" key="11">
    <source>
        <dbReference type="ARBA" id="ARBA00022989"/>
    </source>
</evidence>
<dbReference type="Ensembl" id="ENSMFAT00000084953.1">
    <property type="protein sequence ID" value="ENSMFAP00000063187.1"/>
    <property type="gene ID" value="ENSMFAG00000035482.2"/>
</dbReference>
<feature type="domain" description="SMP-LTD" evidence="18">
    <location>
        <begin position="135"/>
        <end position="313"/>
    </location>
</feature>
<dbReference type="PANTHER" id="PTHR45761:SF3">
    <property type="entry name" value="EXTENDED SYNAPTOTAGMIN-1"/>
    <property type="match status" value="1"/>
</dbReference>
<dbReference type="Gene3D" id="2.60.40.150">
    <property type="entry name" value="C2 domain"/>
    <property type="match status" value="5"/>
</dbReference>
<dbReference type="CDD" id="cd04050">
    <property type="entry name" value="C2B_Synaptotagmin-like"/>
    <property type="match status" value="2"/>
</dbReference>
<dbReference type="GO" id="GO:0006869">
    <property type="term" value="P:lipid transport"/>
    <property type="evidence" value="ECO:0007669"/>
    <property type="project" value="UniProtKB-KW"/>
</dbReference>
<name>A0A7N9DE27_MACFA</name>
<dbReference type="SUPFAM" id="SSF49562">
    <property type="entry name" value="C2 domain (Calcium/lipid-binding domain, CaLB)"/>
    <property type="match status" value="5"/>
</dbReference>
<feature type="domain" description="C2" evidence="17">
    <location>
        <begin position="755"/>
        <end position="869"/>
    </location>
</feature>
<dbReference type="InterPro" id="IPR051634">
    <property type="entry name" value="Extended_Synaptotagmin"/>
</dbReference>
<evidence type="ECO:0000313" key="19">
    <source>
        <dbReference type="Ensembl" id="ENSMFAP00000063187.1"/>
    </source>
</evidence>
<dbReference type="GO" id="GO:0008429">
    <property type="term" value="F:phosphatidylethanolamine binding"/>
    <property type="evidence" value="ECO:0007669"/>
    <property type="project" value="TreeGrafter"/>
</dbReference>
<evidence type="ECO:0000256" key="6">
    <source>
        <dbReference type="ARBA" id="ARBA00022692"/>
    </source>
</evidence>
<dbReference type="FunFam" id="2.60.40.150:FF:000106">
    <property type="entry name" value="extended synaptotagmin-1 isoform X1"/>
    <property type="match status" value="1"/>
</dbReference>
<accession>A0A7N9DE27</accession>
<evidence type="ECO:0000256" key="2">
    <source>
        <dbReference type="ARBA" id="ARBA00004477"/>
    </source>
</evidence>
<dbReference type="GO" id="GO:0005509">
    <property type="term" value="F:calcium ion binding"/>
    <property type="evidence" value="ECO:0007669"/>
    <property type="project" value="TreeGrafter"/>
</dbReference>
<feature type="region of interest" description="Disordered" evidence="15">
    <location>
        <begin position="614"/>
        <end position="641"/>
    </location>
</feature>
<evidence type="ECO:0000256" key="7">
    <source>
        <dbReference type="ARBA" id="ARBA00022723"/>
    </source>
</evidence>
<keyword evidence="4" id="KW-0813">Transport</keyword>
<reference evidence="19" key="3">
    <citation type="submission" date="2025-09" db="UniProtKB">
        <authorList>
            <consortium name="Ensembl"/>
        </authorList>
    </citation>
    <scope>IDENTIFICATION</scope>
</reference>
<feature type="domain" description="C2" evidence="17">
    <location>
        <begin position="941"/>
        <end position="1063"/>
    </location>
</feature>
<evidence type="ECO:0000256" key="15">
    <source>
        <dbReference type="SAM" id="MobiDB-lite"/>
    </source>
</evidence>
<keyword evidence="7" id="KW-0479">Metal-binding</keyword>
<dbReference type="InterPro" id="IPR000008">
    <property type="entry name" value="C2_dom"/>
</dbReference>
<proteinExistence type="inferred from homology"/>
<dbReference type="Proteomes" id="UP000233100">
    <property type="component" value="Chromosome 11"/>
</dbReference>
<dbReference type="GO" id="GO:0061817">
    <property type="term" value="P:endoplasmic reticulum-plasma membrane tethering"/>
    <property type="evidence" value="ECO:0007669"/>
    <property type="project" value="InterPro"/>
</dbReference>
<dbReference type="CDD" id="cd08391">
    <property type="entry name" value="C2A_C2C_Synaptotagmin_like"/>
    <property type="match status" value="2"/>
</dbReference>
<feature type="compositionally biased region" description="Low complexity" evidence="15">
    <location>
        <begin position="895"/>
        <end position="905"/>
    </location>
</feature>
<evidence type="ECO:0000256" key="3">
    <source>
        <dbReference type="ARBA" id="ARBA00005867"/>
    </source>
</evidence>
<dbReference type="GO" id="GO:0031210">
    <property type="term" value="F:phosphatidylcholine binding"/>
    <property type="evidence" value="ECO:0007669"/>
    <property type="project" value="TreeGrafter"/>
</dbReference>
<evidence type="ECO:0000256" key="13">
    <source>
        <dbReference type="ARBA" id="ARBA00023121"/>
    </source>
</evidence>
<keyword evidence="14 16" id="KW-0472">Membrane</keyword>
<dbReference type="FunFam" id="2.60.40.150:FF:000124">
    <property type="entry name" value="extended synaptotagmin-1 isoform X1"/>
    <property type="match status" value="1"/>
</dbReference>
<gene>
    <name evidence="19" type="primary">ESYT1</name>
</gene>
<comment type="similarity">
    <text evidence="3">Belongs to the extended synaptotagmin family.</text>
</comment>
<feature type="transmembrane region" description="Helical" evidence="16">
    <location>
        <begin position="245"/>
        <end position="265"/>
    </location>
</feature>
<dbReference type="InterPro" id="IPR037733">
    <property type="entry name" value="Ext_Synaptotagmin_C2A"/>
</dbReference>
<dbReference type="CDD" id="cd04030">
    <property type="entry name" value="C2C_KIAA1228"/>
    <property type="match status" value="1"/>
</dbReference>
<sequence>MERSPGEGPSPSPMDQPSAPSDPTDQPPAAHAKLDPGSGGQPAGPGAAGEALAVLTSFGRRLLVLIPVYLAGAVGLSVGFVLFGLALYLGWRRVRDEKERSLRAARQLLDDEEQLTAKTLYMSHRELPAWVSFPDVEKAEWLNKIVAQVWPFLGQYMEKLLAETVAPAVRGSNPHLQTFTFTRVELGEKPLRIIGVKVHPGQRKEQILLDLNISYVGDVQIDVEVKKYFCKAGVKGMQLHGVLRVILEPLIGDLPIVGAVSMFFIRRPTLDINWTGMTNLLDIPGLSSLSDTMIMDSIAAFLVLPNRLLVPLVPDLQDVAQLRSPLPRGIIRIHLLAARGLSSKDKYVKGLIEGKSDPYALVRLGTQTFCSRVIDEELNPQWGETYEVMVHEVPGQEIEVEVFDKDPDKDDFLGRMKLDVGKVLQAGVLDDWFPLQGGQGQVHLRLEWLSLLSDAEKLEQVLQWNRGVSSRPEPPSAAILVVYLDRAQDLPLKKGNKEPNPMVQLSIQDVTQESKAVYSTNCPVWEEAFRFFLQDPQSQELDVQVKDDSRALTLGALTLPLARLLTAPELTLDQWFQLSSSGPNSRLYIKLVMRILYLDSSEICFPTVPGSPGAWDVDSESPQRGSSVDAPPRPCHTTPDSQFGTEHVLRIHVLEAQDLIAKDRFLGGLVKGKSDPYVKLKLAGRSFRSHVVREDLNPRWNEVFEVIVTSVPGQELEVEVFDKDLDKDDFLGRCKVSLTTVLNSGFLDEVLQVNSLIQTQKSAELAAALLSVYMERAEDLPLRKGTKPPNPYATLTVGDTSHKTKTVSQTSAPVWDESASFLIRKPHIESLELQVRGEGTGLLGSLSLPLSELLVADQLCLDRWFTLSSGQGQVLLRAQLGILVSQHSGVEAHSHSYSHSSSSLSEEPELWGGPPHITSSAPELRQRLTHVDSPLEAPAGPLGQVKLTVWYYSEERKLVSIVHGCRALRQNGRDPPDPYVSLLLLPDKNRGTKRKTSQKKRTLSPEFNERFEWELPLDEALRRKLDVSVKSNSSFMSRERELLGKVQLDLAETDLSQGVARWYDLMDDNDKGSS</sequence>
<evidence type="ECO:0000256" key="5">
    <source>
        <dbReference type="ARBA" id="ARBA00022475"/>
    </source>
</evidence>
<dbReference type="PRINTS" id="PR00360">
    <property type="entry name" value="C2DOMAIN"/>
</dbReference>
<dbReference type="GO" id="GO:0005789">
    <property type="term" value="C:endoplasmic reticulum membrane"/>
    <property type="evidence" value="ECO:0007669"/>
    <property type="project" value="UniProtKB-SubCell"/>
</dbReference>
<evidence type="ECO:0000256" key="1">
    <source>
        <dbReference type="ARBA" id="ARBA00004202"/>
    </source>
</evidence>
<keyword evidence="11 16" id="KW-1133">Transmembrane helix</keyword>
<dbReference type="SMART" id="SM00239">
    <property type="entry name" value="C2"/>
    <property type="match status" value="5"/>
</dbReference>
<feature type="transmembrane region" description="Helical" evidence="16">
    <location>
        <begin position="62"/>
        <end position="91"/>
    </location>
</feature>
<dbReference type="InterPro" id="IPR037749">
    <property type="entry name" value="Ext_Synaptotagmin_C2B"/>
</dbReference>
<dbReference type="Pfam" id="PF00168">
    <property type="entry name" value="C2"/>
    <property type="match status" value="5"/>
</dbReference>
<feature type="compositionally biased region" description="Gly residues" evidence="15">
    <location>
        <begin position="37"/>
        <end position="46"/>
    </location>
</feature>
<feature type="region of interest" description="Disordered" evidence="15">
    <location>
        <begin position="1"/>
        <end position="46"/>
    </location>
</feature>
<dbReference type="InterPro" id="IPR035892">
    <property type="entry name" value="C2_domain_sf"/>
</dbReference>
<dbReference type="InterPro" id="IPR039010">
    <property type="entry name" value="Synaptotagmin_SMP"/>
</dbReference>
<reference evidence="19 20" key="1">
    <citation type="submission" date="2013-03" db="EMBL/GenBank/DDBJ databases">
        <authorList>
            <person name="Warren W."/>
            <person name="Wilson R.K."/>
        </authorList>
    </citation>
    <scope>NUCLEOTIDE SEQUENCE</scope>
</reference>
<evidence type="ECO:0000256" key="12">
    <source>
        <dbReference type="ARBA" id="ARBA00023055"/>
    </source>
</evidence>
<keyword evidence="8" id="KW-0677">Repeat</keyword>
<keyword evidence="10" id="KW-0106">Calcium</keyword>
<dbReference type="InterPro" id="IPR037752">
    <property type="entry name" value="C2C_KIAA1228"/>
</dbReference>
<dbReference type="GO" id="GO:0005544">
    <property type="term" value="F:calcium-dependent phospholipid binding"/>
    <property type="evidence" value="ECO:0007669"/>
    <property type="project" value="TreeGrafter"/>
</dbReference>
<feature type="domain" description="C2" evidence="17">
    <location>
        <begin position="627"/>
        <end position="751"/>
    </location>
</feature>
<evidence type="ECO:0000256" key="8">
    <source>
        <dbReference type="ARBA" id="ARBA00022737"/>
    </source>
</evidence>
<dbReference type="PANTHER" id="PTHR45761">
    <property type="entry name" value="EXTENDED SYNAPTOTAGMIN-LIKE PROTEIN 2, ISOFORM C"/>
    <property type="match status" value="1"/>
</dbReference>
<evidence type="ECO:0000259" key="18">
    <source>
        <dbReference type="PROSITE" id="PS51847"/>
    </source>
</evidence>
<evidence type="ECO:0000256" key="10">
    <source>
        <dbReference type="ARBA" id="ARBA00022837"/>
    </source>
</evidence>
<protein>
    <submittedName>
        <fullName evidence="19">Extended synaptotagmin 1</fullName>
    </submittedName>
</protein>
<feature type="domain" description="C2" evidence="17">
    <location>
        <begin position="312"/>
        <end position="433"/>
    </location>
</feature>
<keyword evidence="13" id="KW-0446">Lipid-binding</keyword>
<evidence type="ECO:0000256" key="14">
    <source>
        <dbReference type="ARBA" id="ARBA00023136"/>
    </source>
</evidence>
<organism evidence="19 20">
    <name type="scientific">Macaca fascicularis</name>
    <name type="common">Crab-eating macaque</name>
    <name type="synonym">Cynomolgus monkey</name>
    <dbReference type="NCBI Taxonomy" id="9541"/>
    <lineage>
        <taxon>Eukaryota</taxon>
        <taxon>Metazoa</taxon>
        <taxon>Chordata</taxon>
        <taxon>Craniata</taxon>
        <taxon>Vertebrata</taxon>
        <taxon>Euteleostomi</taxon>
        <taxon>Mammalia</taxon>
        <taxon>Eutheria</taxon>
        <taxon>Euarchontoglires</taxon>
        <taxon>Primates</taxon>
        <taxon>Haplorrhini</taxon>
        <taxon>Catarrhini</taxon>
        <taxon>Cercopithecidae</taxon>
        <taxon>Cercopithecinae</taxon>
        <taxon>Macaca</taxon>
    </lineage>
</organism>
<keyword evidence="5" id="KW-1003">Cell membrane</keyword>
<dbReference type="PROSITE" id="PS51847">
    <property type="entry name" value="SMP"/>
    <property type="match status" value="1"/>
</dbReference>
<comment type="subcellular location">
    <subcellularLocation>
        <location evidence="1">Cell membrane</location>
        <topology evidence="1">Peripheral membrane protein</topology>
    </subcellularLocation>
    <subcellularLocation>
        <location evidence="2">Endoplasmic reticulum membrane</location>
        <topology evidence="2">Multi-pass membrane protein</topology>
    </subcellularLocation>
</comment>
<keyword evidence="20" id="KW-1185">Reference proteome</keyword>
<evidence type="ECO:0000256" key="4">
    <source>
        <dbReference type="ARBA" id="ARBA00022448"/>
    </source>
</evidence>
<feature type="domain" description="C2" evidence="17">
    <location>
        <begin position="454"/>
        <end position="580"/>
    </location>
</feature>
<feature type="region of interest" description="Disordered" evidence="15">
    <location>
        <begin position="894"/>
        <end position="919"/>
    </location>
</feature>
<evidence type="ECO:0000313" key="20">
    <source>
        <dbReference type="Proteomes" id="UP000233100"/>
    </source>
</evidence>
<dbReference type="Pfam" id="PF17047">
    <property type="entry name" value="SMP_LBD"/>
    <property type="match status" value="1"/>
</dbReference>
<dbReference type="GO" id="GO:0005886">
    <property type="term" value="C:plasma membrane"/>
    <property type="evidence" value="ECO:0007669"/>
    <property type="project" value="UniProtKB-SubCell"/>
</dbReference>
<dbReference type="Bgee" id="ENSMFAG00000035482">
    <property type="expression patterns" value="Expressed in lymph node and 13 other cell types or tissues"/>
</dbReference>
<evidence type="ECO:0000259" key="17">
    <source>
        <dbReference type="PROSITE" id="PS50004"/>
    </source>
</evidence>
<keyword evidence="12" id="KW-0445">Lipid transport</keyword>
<keyword evidence="9" id="KW-0256">Endoplasmic reticulum</keyword>
<evidence type="ECO:0000256" key="16">
    <source>
        <dbReference type="SAM" id="Phobius"/>
    </source>
</evidence>
<dbReference type="InterPro" id="IPR031468">
    <property type="entry name" value="SMP_LBD"/>
</dbReference>
<keyword evidence="6 16" id="KW-0812">Transmembrane</keyword>
<dbReference type="AlphaFoldDB" id="A0A7N9DE27"/>
<dbReference type="CDD" id="cd21679">
    <property type="entry name" value="SMP_ESyt1"/>
    <property type="match status" value="1"/>
</dbReference>
<reference evidence="19" key="2">
    <citation type="submission" date="2025-08" db="UniProtKB">
        <authorList>
            <consortium name="Ensembl"/>
        </authorList>
    </citation>
    <scope>IDENTIFICATION</scope>
</reference>
<dbReference type="PROSITE" id="PS50004">
    <property type="entry name" value="C2"/>
    <property type="match status" value="5"/>
</dbReference>
<dbReference type="FunFam" id="2.60.40.150:FF:000139">
    <property type="entry name" value="extended synaptotagmin-1 isoform X1"/>
    <property type="match status" value="1"/>
</dbReference>